<protein>
    <submittedName>
        <fullName evidence="1">Uncharacterized protein</fullName>
    </submittedName>
</protein>
<gene>
    <name evidence="1" type="ORF">QG37_03584</name>
</gene>
<reference evidence="2" key="1">
    <citation type="journal article" date="2015" name="BMC Genomics">
        <title>Draft genome of a commonly misdiagnosed multidrug resistant pathogen Candida auris.</title>
        <authorList>
            <person name="Chatterjee S."/>
            <person name="Alampalli S.V."/>
            <person name="Nageshan R.K."/>
            <person name="Chettiar S.T."/>
            <person name="Joshi S."/>
            <person name="Tatu U.S."/>
        </authorList>
    </citation>
    <scope>NUCLEOTIDE SEQUENCE [LARGE SCALE GENOMIC DNA]</scope>
    <source>
        <strain evidence="2">6684</strain>
    </source>
</reference>
<evidence type="ECO:0000313" key="1">
    <source>
        <dbReference type="EMBL" id="KND99448.1"/>
    </source>
</evidence>
<dbReference type="AlphaFoldDB" id="A0A0L0NZJ0"/>
<dbReference type="EMBL" id="LGST01000023">
    <property type="protein sequence ID" value="KND99448.1"/>
    <property type="molecule type" value="Genomic_DNA"/>
</dbReference>
<organism evidence="1 2">
    <name type="scientific">Candidozyma auris</name>
    <name type="common">Yeast</name>
    <name type="synonym">Candida auris</name>
    <dbReference type="NCBI Taxonomy" id="498019"/>
    <lineage>
        <taxon>Eukaryota</taxon>
        <taxon>Fungi</taxon>
        <taxon>Dikarya</taxon>
        <taxon>Ascomycota</taxon>
        <taxon>Saccharomycotina</taxon>
        <taxon>Pichiomycetes</taxon>
        <taxon>Metschnikowiaceae</taxon>
        <taxon>Candidozyma</taxon>
    </lineage>
</organism>
<accession>A0A0L0NZJ0</accession>
<evidence type="ECO:0000313" key="2">
    <source>
        <dbReference type="Proteomes" id="UP000037122"/>
    </source>
</evidence>
<name>A0A0L0NZJ0_CANAR</name>
<comment type="caution">
    <text evidence="1">The sequence shown here is derived from an EMBL/GenBank/DDBJ whole genome shotgun (WGS) entry which is preliminary data.</text>
</comment>
<dbReference type="Proteomes" id="UP000037122">
    <property type="component" value="Unassembled WGS sequence"/>
</dbReference>
<sequence>MEDLLTSFGGAVTAVEVLWDDPNNWIFERSFFFMRLRLAADLAAKCHSAGLS</sequence>
<proteinExistence type="predicted"/>
<dbReference type="VEuPathDB" id="FungiDB:QG37_03584"/>